<evidence type="ECO:0008006" key="8">
    <source>
        <dbReference type="Google" id="ProtNLM"/>
    </source>
</evidence>
<dbReference type="PANTHER" id="PTHR19411">
    <property type="entry name" value="PROTEIN BUD31-RELATED"/>
    <property type="match status" value="1"/>
</dbReference>
<reference evidence="5" key="1">
    <citation type="submission" date="2021-01" db="EMBL/GenBank/DDBJ databases">
        <authorList>
            <person name="Corre E."/>
            <person name="Pelletier E."/>
            <person name="Niang G."/>
            <person name="Scheremetjew M."/>
            <person name="Finn R."/>
            <person name="Kale V."/>
            <person name="Holt S."/>
            <person name="Cochrane G."/>
            <person name="Meng A."/>
            <person name="Brown T."/>
            <person name="Cohen L."/>
        </authorList>
    </citation>
    <scope>NUCLEOTIDE SEQUENCE</scope>
    <source>
        <strain evidence="5">CCMP1756</strain>
    </source>
</reference>
<organism evidence="5">
    <name type="scientific">Pelagomonas calceolata</name>
    <dbReference type="NCBI Taxonomy" id="35677"/>
    <lineage>
        <taxon>Eukaryota</taxon>
        <taxon>Sar</taxon>
        <taxon>Stramenopiles</taxon>
        <taxon>Ochrophyta</taxon>
        <taxon>Pelagophyceae</taxon>
        <taxon>Pelagomonadales</taxon>
        <taxon>Pelagomonadaceae</taxon>
        <taxon>Pelagomonas</taxon>
    </lineage>
</organism>
<evidence type="ECO:0000256" key="3">
    <source>
        <dbReference type="ARBA" id="ARBA00023242"/>
    </source>
</evidence>
<sequence>MSKFARKGKPPPGYDYLEPVLEALENELRDKVNEPHEGKRKVESLWPVHQINWQRTRYVYDMHYKYKKIDKKVWDYCCRNKIIDENLAKKWRKPGYERLCSTYVINTRNYNFGTVSICRVPPSSLGESSVVECPTTGCRGCASSSDAPRNIFGNKYGQHLAGVQVRREEREAQKESAQKRPREEEEDGDVVGRSTGPGVWADNDVDAYGEEGGGEKRARVE</sequence>
<evidence type="ECO:0000313" key="6">
    <source>
        <dbReference type="EMBL" id="CAH0378684.1"/>
    </source>
</evidence>
<dbReference type="EMBL" id="HBIW01000124">
    <property type="protein sequence ID" value="CAE0684670.1"/>
    <property type="molecule type" value="Transcribed_RNA"/>
</dbReference>
<gene>
    <name evidence="5" type="ORF">PCAL00307_LOCUS104</name>
    <name evidence="6" type="ORF">PECAL_6P02800</name>
</gene>
<accession>A0A7S4E2C3</accession>
<keyword evidence="3" id="KW-0539">Nucleus</keyword>
<dbReference type="OrthoDB" id="277109at2759"/>
<dbReference type="AlphaFoldDB" id="A0A7S4E2C3"/>
<dbReference type="Pfam" id="PF01125">
    <property type="entry name" value="BUD31"/>
    <property type="match status" value="1"/>
</dbReference>
<name>A0A7S4E2C3_9STRA</name>
<dbReference type="GO" id="GO:0000398">
    <property type="term" value="P:mRNA splicing, via spliceosome"/>
    <property type="evidence" value="ECO:0007669"/>
    <property type="project" value="TreeGrafter"/>
</dbReference>
<evidence type="ECO:0000256" key="2">
    <source>
        <dbReference type="ARBA" id="ARBA00005287"/>
    </source>
</evidence>
<evidence type="ECO:0000256" key="4">
    <source>
        <dbReference type="SAM" id="MobiDB-lite"/>
    </source>
</evidence>
<reference evidence="6" key="2">
    <citation type="submission" date="2021-11" db="EMBL/GenBank/DDBJ databases">
        <authorList>
            <consortium name="Genoscope - CEA"/>
            <person name="William W."/>
        </authorList>
    </citation>
    <scope>NUCLEOTIDE SEQUENCE</scope>
</reference>
<proteinExistence type="inferred from homology"/>
<evidence type="ECO:0000313" key="5">
    <source>
        <dbReference type="EMBL" id="CAE0684670.1"/>
    </source>
</evidence>
<comment type="similarity">
    <text evidence="2">Belongs to the BUD31 (G10) family.</text>
</comment>
<feature type="region of interest" description="Disordered" evidence="4">
    <location>
        <begin position="163"/>
        <end position="221"/>
    </location>
</feature>
<dbReference type="InterPro" id="IPR001748">
    <property type="entry name" value="BUD31"/>
</dbReference>
<comment type="subcellular location">
    <subcellularLocation>
        <location evidence="1">Nucleus</location>
    </subcellularLocation>
</comment>
<dbReference type="EMBL" id="CAKKNE010000006">
    <property type="protein sequence ID" value="CAH0378684.1"/>
    <property type="molecule type" value="Genomic_DNA"/>
</dbReference>
<dbReference type="GO" id="GO:0005681">
    <property type="term" value="C:spliceosomal complex"/>
    <property type="evidence" value="ECO:0007669"/>
    <property type="project" value="TreeGrafter"/>
</dbReference>
<evidence type="ECO:0000313" key="7">
    <source>
        <dbReference type="Proteomes" id="UP000789595"/>
    </source>
</evidence>
<dbReference type="PANTHER" id="PTHR19411:SF0">
    <property type="entry name" value="PROTEIN BUD31 HOMOLOG"/>
    <property type="match status" value="1"/>
</dbReference>
<dbReference type="PRINTS" id="PR00322">
    <property type="entry name" value="G10"/>
</dbReference>
<dbReference type="Proteomes" id="UP000789595">
    <property type="component" value="Unassembled WGS sequence"/>
</dbReference>
<feature type="compositionally biased region" description="Basic and acidic residues" evidence="4">
    <location>
        <begin position="165"/>
        <end position="183"/>
    </location>
</feature>
<evidence type="ECO:0000256" key="1">
    <source>
        <dbReference type="ARBA" id="ARBA00004123"/>
    </source>
</evidence>
<keyword evidence="7" id="KW-1185">Reference proteome</keyword>
<protein>
    <recommendedName>
        <fullName evidence="8">G10 protein</fullName>
    </recommendedName>
</protein>